<dbReference type="EMBL" id="BART01006997">
    <property type="protein sequence ID" value="GAG72360.1"/>
    <property type="molecule type" value="Genomic_DNA"/>
</dbReference>
<keyword evidence="3" id="KW-0862">Zinc</keyword>
<dbReference type="InterPro" id="IPR023407">
    <property type="entry name" value="Ribosomal_eS27_Zn-bd_dom_sf"/>
</dbReference>
<dbReference type="GO" id="GO:1990904">
    <property type="term" value="C:ribonucleoprotein complex"/>
    <property type="evidence" value="ECO:0007669"/>
    <property type="project" value="UniProtKB-KW"/>
</dbReference>
<dbReference type="GO" id="GO:0005840">
    <property type="term" value="C:ribosome"/>
    <property type="evidence" value="ECO:0007669"/>
    <property type="project" value="UniProtKB-KW"/>
</dbReference>
<dbReference type="Pfam" id="PF01667">
    <property type="entry name" value="Ribosomal_S27e"/>
    <property type="match status" value="1"/>
</dbReference>
<evidence type="ECO:0000256" key="5">
    <source>
        <dbReference type="ARBA" id="ARBA00023274"/>
    </source>
</evidence>
<accession>X0ZRI2</accession>
<evidence type="ECO:0000256" key="1">
    <source>
        <dbReference type="ARBA" id="ARBA00001947"/>
    </source>
</evidence>
<organism evidence="6">
    <name type="scientific">marine sediment metagenome</name>
    <dbReference type="NCBI Taxonomy" id="412755"/>
    <lineage>
        <taxon>unclassified sequences</taxon>
        <taxon>metagenomes</taxon>
        <taxon>ecological metagenomes</taxon>
    </lineage>
</organism>
<comment type="caution">
    <text evidence="6">The sequence shown here is derived from an EMBL/GenBank/DDBJ whole genome shotgun (WGS) entry which is preliminary data.</text>
</comment>
<evidence type="ECO:0000256" key="4">
    <source>
        <dbReference type="ARBA" id="ARBA00022980"/>
    </source>
</evidence>
<keyword evidence="4" id="KW-0689">Ribosomal protein</keyword>
<dbReference type="AlphaFoldDB" id="X0ZRI2"/>
<name>X0ZRI2_9ZZZZ</name>
<dbReference type="NCBIfam" id="NF001629">
    <property type="entry name" value="PRK00415.1"/>
    <property type="match status" value="1"/>
</dbReference>
<gene>
    <name evidence="6" type="ORF">S01H4_15973</name>
</gene>
<comment type="similarity">
    <text evidence="2">Belongs to the eukaryotic ribosomal protein eS27 family.</text>
</comment>
<dbReference type="InterPro" id="IPR000592">
    <property type="entry name" value="Ribosomal_eS27"/>
</dbReference>
<reference evidence="6" key="1">
    <citation type="journal article" date="2014" name="Front. Microbiol.">
        <title>High frequency of phylogenetically diverse reductive dehalogenase-homologous genes in deep subseafloor sedimentary metagenomes.</title>
        <authorList>
            <person name="Kawai M."/>
            <person name="Futagami T."/>
            <person name="Toyoda A."/>
            <person name="Takaki Y."/>
            <person name="Nishi S."/>
            <person name="Hori S."/>
            <person name="Arai W."/>
            <person name="Tsubouchi T."/>
            <person name="Morono Y."/>
            <person name="Uchiyama I."/>
            <person name="Ito T."/>
            <person name="Fujiyama A."/>
            <person name="Inagaki F."/>
            <person name="Takami H."/>
        </authorList>
    </citation>
    <scope>NUCLEOTIDE SEQUENCE</scope>
    <source>
        <strain evidence="6">Expedition CK06-06</strain>
    </source>
</reference>
<evidence type="ECO:0008006" key="7">
    <source>
        <dbReference type="Google" id="ProtNLM"/>
    </source>
</evidence>
<evidence type="ECO:0000313" key="6">
    <source>
        <dbReference type="EMBL" id="GAG72360.1"/>
    </source>
</evidence>
<dbReference type="GO" id="GO:0003735">
    <property type="term" value="F:structural constituent of ribosome"/>
    <property type="evidence" value="ECO:0007669"/>
    <property type="project" value="InterPro"/>
</dbReference>
<proteinExistence type="inferred from homology"/>
<protein>
    <recommendedName>
        <fullName evidence="7">30S ribosomal protein S27e</fullName>
    </recommendedName>
</protein>
<dbReference type="Gene3D" id="2.20.25.100">
    <property type="entry name" value="Zn-binding ribosomal proteins"/>
    <property type="match status" value="1"/>
</dbReference>
<dbReference type="PANTHER" id="PTHR11594">
    <property type="entry name" value="40S RIBOSOMAL PROTEIN S27"/>
    <property type="match status" value="1"/>
</dbReference>
<evidence type="ECO:0000256" key="3">
    <source>
        <dbReference type="ARBA" id="ARBA00022833"/>
    </source>
</evidence>
<dbReference type="SUPFAM" id="SSF57829">
    <property type="entry name" value="Zn-binding ribosomal proteins"/>
    <property type="match status" value="1"/>
</dbReference>
<comment type="cofactor">
    <cofactor evidence="1">
        <name>Zn(2+)</name>
        <dbReference type="ChEBI" id="CHEBI:29105"/>
    </cofactor>
</comment>
<dbReference type="GO" id="GO:0006412">
    <property type="term" value="P:translation"/>
    <property type="evidence" value="ECO:0007669"/>
    <property type="project" value="InterPro"/>
</dbReference>
<keyword evidence="5" id="KW-0687">Ribonucleoprotein</keyword>
<dbReference type="HAMAP" id="MF_00371">
    <property type="entry name" value="Ribosomal_eS27"/>
    <property type="match status" value="1"/>
</dbReference>
<sequence>MPKGDIVRQPNSRFLKVKCLDCENEQIIFGNATTEVKCLKCDKILAKPSGGKAKLEPIAREVEVLP</sequence>
<dbReference type="InterPro" id="IPR011332">
    <property type="entry name" value="Ribosomal_zn-bd"/>
</dbReference>
<evidence type="ECO:0000256" key="2">
    <source>
        <dbReference type="ARBA" id="ARBA00010919"/>
    </source>
</evidence>